<dbReference type="PANTHER" id="PTHR47194:SF3">
    <property type="entry name" value="SORTING NEXIN 29"/>
    <property type="match status" value="1"/>
</dbReference>
<dbReference type="Pfam" id="PF02759">
    <property type="entry name" value="RUN"/>
    <property type="match status" value="1"/>
</dbReference>
<dbReference type="SUPFAM" id="SSF140741">
    <property type="entry name" value="RUN domain-like"/>
    <property type="match status" value="1"/>
</dbReference>
<sequence>KRRKSSQKDGRKRGSCAGSRSHGAEEPAAETSGRRQTVSDPLRSEARAGDRDRPEVRSLTVRSATGYCLRSLFRVATLCVEWEAVLFHGMKRAKSKPPLKQLAGLGKSENNHHIRVSLWPLAQLCLSPEETQRFLHLTNVRSDLGRGRAWLRAAINERTLETYLHLILASTKLESLYEPHSYLLDQERSSMLPIMAAGLCSILFSISLDSDSLNTPVRTQDTSLEATPLPSGPASKLLDVQPNQNGHVAESIVRKKRRKKPLSHTPKSDSEFTPNKEEGVVDIEDKGVALLPGGVSPDNLSSSPSLASFGSDLETPRFVALDTVLGNQSSSEAEAEAAVTATAMVLSATLSSPSVPRPHPLSSLQASSSSSSHTLSPEELREALLAMVKTKDELDEANKQLEEDLRMVRDERDRLATALTRSQTQLTSLQSAHLPQHALERENDILKEQLKMMVQRRDSLRFGDSTPIPGDSTVENSTTYEDEELLSSGTVATRPRPPGSTPSNNKLSEMADMHGELLELNDRLQRDLALKDNYITKLINTIQEAGLQVPVVTRAQSPPPSTTDESQDVVSVWIPSVIKRGRGPEAHHIYQVFVRIRDQEWNVYRRYAEFREFHKQLQQCIPEIASFHFPPKRALGNKSAQLVEERRQKLQDYLRVVMRLCTEPRVVQGKRRRHQLDPIMKKDIDRDTLQDILPFFKEDMHSSTPAVSQTHRLSYSGL</sequence>
<feature type="domain" description="RUN" evidence="4">
    <location>
        <begin position="69"/>
        <end position="211"/>
    </location>
</feature>
<dbReference type="GO" id="GO:0035091">
    <property type="term" value="F:phosphatidylinositol binding"/>
    <property type="evidence" value="ECO:0007669"/>
    <property type="project" value="InterPro"/>
</dbReference>
<dbReference type="SMART" id="SM00593">
    <property type="entry name" value="RUN"/>
    <property type="match status" value="1"/>
</dbReference>
<comment type="caution">
    <text evidence="5">The sequence shown here is derived from an EMBL/GenBank/DDBJ whole genome shotgun (WGS) entry which is preliminary data.</text>
</comment>
<dbReference type="InterPro" id="IPR036871">
    <property type="entry name" value="PX_dom_sf"/>
</dbReference>
<keyword evidence="6" id="KW-1185">Reference proteome</keyword>
<dbReference type="AlphaFoldDB" id="A0AA35QT63"/>
<dbReference type="Pfam" id="PF00787">
    <property type="entry name" value="PX"/>
    <property type="match status" value="1"/>
</dbReference>
<feature type="compositionally biased region" description="Basic residues" evidence="2">
    <location>
        <begin position="1"/>
        <end position="14"/>
    </location>
</feature>
<evidence type="ECO:0000313" key="5">
    <source>
        <dbReference type="EMBL" id="CAI7990458.1"/>
    </source>
</evidence>
<dbReference type="PROSITE" id="PS50826">
    <property type="entry name" value="RUN"/>
    <property type="match status" value="1"/>
</dbReference>
<gene>
    <name evidence="5" type="ORF">GBAR_LOCUS492</name>
</gene>
<feature type="region of interest" description="Disordered" evidence="2">
    <location>
        <begin position="215"/>
        <end position="279"/>
    </location>
</feature>
<evidence type="ECO:0000313" key="6">
    <source>
        <dbReference type="Proteomes" id="UP001174909"/>
    </source>
</evidence>
<feature type="compositionally biased region" description="Basic and acidic residues" evidence="2">
    <location>
        <begin position="42"/>
        <end position="56"/>
    </location>
</feature>
<feature type="compositionally biased region" description="Polar residues" evidence="2">
    <location>
        <begin position="215"/>
        <end position="225"/>
    </location>
</feature>
<feature type="domain" description="PX" evidence="3">
    <location>
        <begin position="568"/>
        <end position="703"/>
    </location>
</feature>
<dbReference type="Proteomes" id="UP001174909">
    <property type="component" value="Unassembled WGS sequence"/>
</dbReference>
<protein>
    <submittedName>
        <fullName evidence="5">Sorting nexin-29</fullName>
    </submittedName>
</protein>
<feature type="compositionally biased region" description="Low complexity" evidence="2">
    <location>
        <begin position="361"/>
        <end position="375"/>
    </location>
</feature>
<reference evidence="5" key="1">
    <citation type="submission" date="2023-03" db="EMBL/GenBank/DDBJ databases">
        <authorList>
            <person name="Steffen K."/>
            <person name="Cardenas P."/>
        </authorList>
    </citation>
    <scope>NUCLEOTIDE SEQUENCE</scope>
</reference>
<feature type="region of interest" description="Disordered" evidence="2">
    <location>
        <begin position="461"/>
        <end position="506"/>
    </location>
</feature>
<evidence type="ECO:0000259" key="3">
    <source>
        <dbReference type="PROSITE" id="PS50195"/>
    </source>
</evidence>
<feature type="non-terminal residue" evidence="5">
    <location>
        <position position="718"/>
    </location>
</feature>
<dbReference type="Gene3D" id="3.30.1520.10">
    <property type="entry name" value="Phox-like domain"/>
    <property type="match status" value="1"/>
</dbReference>
<dbReference type="PROSITE" id="PS50195">
    <property type="entry name" value="PX"/>
    <property type="match status" value="1"/>
</dbReference>
<evidence type="ECO:0000259" key="4">
    <source>
        <dbReference type="PROSITE" id="PS50826"/>
    </source>
</evidence>
<dbReference type="PANTHER" id="PTHR47194">
    <property type="entry name" value="SORTING NEXIN-29-RELATED"/>
    <property type="match status" value="1"/>
</dbReference>
<dbReference type="EMBL" id="CASHTH010000074">
    <property type="protein sequence ID" value="CAI7990458.1"/>
    <property type="molecule type" value="Genomic_DNA"/>
</dbReference>
<dbReference type="SUPFAM" id="SSF64268">
    <property type="entry name" value="PX domain"/>
    <property type="match status" value="1"/>
</dbReference>
<dbReference type="SMART" id="SM00312">
    <property type="entry name" value="PX"/>
    <property type="match status" value="1"/>
</dbReference>
<feature type="region of interest" description="Disordered" evidence="2">
    <location>
        <begin position="1"/>
        <end position="56"/>
    </location>
</feature>
<organism evidence="5 6">
    <name type="scientific">Geodia barretti</name>
    <name type="common">Barrett's horny sponge</name>
    <dbReference type="NCBI Taxonomy" id="519541"/>
    <lineage>
        <taxon>Eukaryota</taxon>
        <taxon>Metazoa</taxon>
        <taxon>Porifera</taxon>
        <taxon>Demospongiae</taxon>
        <taxon>Heteroscleromorpha</taxon>
        <taxon>Tetractinellida</taxon>
        <taxon>Astrophorina</taxon>
        <taxon>Geodiidae</taxon>
        <taxon>Geodia</taxon>
    </lineage>
</organism>
<name>A0AA35QT63_GEOBA</name>
<feature type="compositionally biased region" description="Basic and acidic residues" evidence="2">
    <location>
        <begin position="266"/>
        <end position="279"/>
    </location>
</feature>
<proteinExistence type="predicted"/>
<dbReference type="InterPro" id="IPR037213">
    <property type="entry name" value="Run_dom_sf"/>
</dbReference>
<dbReference type="Gene3D" id="1.20.58.900">
    <property type="match status" value="1"/>
</dbReference>
<evidence type="ECO:0000256" key="1">
    <source>
        <dbReference type="SAM" id="Coils"/>
    </source>
</evidence>
<dbReference type="InterPro" id="IPR004012">
    <property type="entry name" value="Run_dom"/>
</dbReference>
<feature type="region of interest" description="Disordered" evidence="2">
    <location>
        <begin position="351"/>
        <end position="377"/>
    </location>
</feature>
<feature type="coiled-coil region" evidence="1">
    <location>
        <begin position="380"/>
        <end position="456"/>
    </location>
</feature>
<dbReference type="InterPro" id="IPR001683">
    <property type="entry name" value="PX_dom"/>
</dbReference>
<evidence type="ECO:0000256" key="2">
    <source>
        <dbReference type="SAM" id="MobiDB-lite"/>
    </source>
</evidence>
<keyword evidence="1" id="KW-0175">Coiled coil</keyword>
<accession>A0AA35QT63</accession>